<gene>
    <name evidence="2" type="ORF">L873DRAFT_1801551</name>
</gene>
<accession>A0A3N4K0U7</accession>
<feature type="region of interest" description="Disordered" evidence="1">
    <location>
        <begin position="1"/>
        <end position="54"/>
    </location>
</feature>
<dbReference type="AlphaFoldDB" id="A0A3N4K0U7"/>
<sequence>MSDRKYDGESHPDLSGDTLTEFSLQGGDTPSRTLSSCESLSNNLTPPARGVYSA</sequence>
<evidence type="ECO:0000256" key="1">
    <source>
        <dbReference type="SAM" id="MobiDB-lite"/>
    </source>
</evidence>
<dbReference type="Proteomes" id="UP000276215">
    <property type="component" value="Unassembled WGS sequence"/>
</dbReference>
<name>A0A3N4K0U7_9PEZI</name>
<proteinExistence type="predicted"/>
<evidence type="ECO:0000313" key="2">
    <source>
        <dbReference type="EMBL" id="RPB02949.1"/>
    </source>
</evidence>
<feature type="compositionally biased region" description="Polar residues" evidence="1">
    <location>
        <begin position="17"/>
        <end position="45"/>
    </location>
</feature>
<reference evidence="2 3" key="1">
    <citation type="journal article" date="2018" name="Nat. Ecol. Evol.">
        <title>Pezizomycetes genomes reveal the molecular basis of ectomycorrhizal truffle lifestyle.</title>
        <authorList>
            <person name="Murat C."/>
            <person name="Payen T."/>
            <person name="Noel B."/>
            <person name="Kuo A."/>
            <person name="Morin E."/>
            <person name="Chen J."/>
            <person name="Kohler A."/>
            <person name="Krizsan K."/>
            <person name="Balestrini R."/>
            <person name="Da Silva C."/>
            <person name="Montanini B."/>
            <person name="Hainaut M."/>
            <person name="Levati E."/>
            <person name="Barry K.W."/>
            <person name="Belfiori B."/>
            <person name="Cichocki N."/>
            <person name="Clum A."/>
            <person name="Dockter R.B."/>
            <person name="Fauchery L."/>
            <person name="Guy J."/>
            <person name="Iotti M."/>
            <person name="Le Tacon F."/>
            <person name="Lindquist E.A."/>
            <person name="Lipzen A."/>
            <person name="Malagnac F."/>
            <person name="Mello A."/>
            <person name="Molinier V."/>
            <person name="Miyauchi S."/>
            <person name="Poulain J."/>
            <person name="Riccioni C."/>
            <person name="Rubini A."/>
            <person name="Sitrit Y."/>
            <person name="Splivallo R."/>
            <person name="Traeger S."/>
            <person name="Wang M."/>
            <person name="Zifcakova L."/>
            <person name="Wipf D."/>
            <person name="Zambonelli A."/>
            <person name="Paolocci F."/>
            <person name="Nowrousian M."/>
            <person name="Ottonello S."/>
            <person name="Baldrian P."/>
            <person name="Spatafora J.W."/>
            <person name="Henrissat B."/>
            <person name="Nagy L.G."/>
            <person name="Aury J.M."/>
            <person name="Wincker P."/>
            <person name="Grigoriev I.V."/>
            <person name="Bonfante P."/>
            <person name="Martin F.M."/>
        </authorList>
    </citation>
    <scope>NUCLEOTIDE SEQUENCE [LARGE SCALE GENOMIC DNA]</scope>
    <source>
        <strain evidence="2 3">120613-1</strain>
    </source>
</reference>
<protein>
    <submittedName>
        <fullName evidence="2">Uncharacterized protein</fullName>
    </submittedName>
</protein>
<dbReference type="EMBL" id="ML120365">
    <property type="protein sequence ID" value="RPB02949.1"/>
    <property type="molecule type" value="Genomic_DNA"/>
</dbReference>
<organism evidence="2 3">
    <name type="scientific">Choiromyces venosus 120613-1</name>
    <dbReference type="NCBI Taxonomy" id="1336337"/>
    <lineage>
        <taxon>Eukaryota</taxon>
        <taxon>Fungi</taxon>
        <taxon>Dikarya</taxon>
        <taxon>Ascomycota</taxon>
        <taxon>Pezizomycotina</taxon>
        <taxon>Pezizomycetes</taxon>
        <taxon>Pezizales</taxon>
        <taxon>Tuberaceae</taxon>
        <taxon>Choiromyces</taxon>
    </lineage>
</organism>
<evidence type="ECO:0000313" key="3">
    <source>
        <dbReference type="Proteomes" id="UP000276215"/>
    </source>
</evidence>
<feature type="compositionally biased region" description="Basic and acidic residues" evidence="1">
    <location>
        <begin position="1"/>
        <end position="14"/>
    </location>
</feature>
<keyword evidence="3" id="KW-1185">Reference proteome</keyword>